<dbReference type="Gene3D" id="3.90.550.10">
    <property type="entry name" value="Spore Coat Polysaccharide Biosynthesis Protein SpsA, Chain A"/>
    <property type="match status" value="1"/>
</dbReference>
<gene>
    <name evidence="1" type="ORF">K469DRAFT_584168</name>
</gene>
<dbReference type="OrthoDB" id="20872at2759"/>
<evidence type="ECO:0000313" key="1">
    <source>
        <dbReference type="EMBL" id="KAF2183195.1"/>
    </source>
</evidence>
<proteinExistence type="predicted"/>
<reference evidence="1" key="1">
    <citation type="journal article" date="2020" name="Stud. Mycol.">
        <title>101 Dothideomycetes genomes: a test case for predicting lifestyles and emergence of pathogens.</title>
        <authorList>
            <person name="Haridas S."/>
            <person name="Albert R."/>
            <person name="Binder M."/>
            <person name="Bloem J."/>
            <person name="Labutti K."/>
            <person name="Salamov A."/>
            <person name="Andreopoulos B."/>
            <person name="Baker S."/>
            <person name="Barry K."/>
            <person name="Bills G."/>
            <person name="Bluhm B."/>
            <person name="Cannon C."/>
            <person name="Castanera R."/>
            <person name="Culley D."/>
            <person name="Daum C."/>
            <person name="Ezra D."/>
            <person name="Gonzalez J."/>
            <person name="Henrissat B."/>
            <person name="Kuo A."/>
            <person name="Liang C."/>
            <person name="Lipzen A."/>
            <person name="Lutzoni F."/>
            <person name="Magnuson J."/>
            <person name="Mondo S."/>
            <person name="Nolan M."/>
            <person name="Ohm R."/>
            <person name="Pangilinan J."/>
            <person name="Park H.-J."/>
            <person name="Ramirez L."/>
            <person name="Alfaro M."/>
            <person name="Sun H."/>
            <person name="Tritt A."/>
            <person name="Yoshinaga Y."/>
            <person name="Zwiers L.-H."/>
            <person name="Turgeon B."/>
            <person name="Goodwin S."/>
            <person name="Spatafora J."/>
            <person name="Crous P."/>
            <person name="Grigoriev I."/>
        </authorList>
    </citation>
    <scope>NUCLEOTIDE SEQUENCE</scope>
    <source>
        <strain evidence="1">CBS 207.26</strain>
    </source>
</reference>
<keyword evidence="2" id="KW-1185">Reference proteome</keyword>
<feature type="non-terminal residue" evidence="1">
    <location>
        <position position="1"/>
    </location>
</feature>
<accession>A0A6A6DWP1</accession>
<dbReference type="EMBL" id="ML994644">
    <property type="protein sequence ID" value="KAF2183195.1"/>
    <property type="molecule type" value="Genomic_DNA"/>
</dbReference>
<sequence>FGPAAGLMAAFRLGAKCHWLVIPCEYPFLTVAELKLLRAQYQDPVTSFFQKKKRSRVSGALSSHMGSSSTPSVMWRKASSIQGRQWTNFREQECLQCTTTVYSTQNTKEDWDDAMELLAGITVQRTRMLEQ</sequence>
<organism evidence="1 2">
    <name type="scientific">Zopfia rhizophila CBS 207.26</name>
    <dbReference type="NCBI Taxonomy" id="1314779"/>
    <lineage>
        <taxon>Eukaryota</taxon>
        <taxon>Fungi</taxon>
        <taxon>Dikarya</taxon>
        <taxon>Ascomycota</taxon>
        <taxon>Pezizomycotina</taxon>
        <taxon>Dothideomycetes</taxon>
        <taxon>Dothideomycetes incertae sedis</taxon>
        <taxon>Zopfiaceae</taxon>
        <taxon>Zopfia</taxon>
    </lineage>
</organism>
<dbReference type="Proteomes" id="UP000800200">
    <property type="component" value="Unassembled WGS sequence"/>
</dbReference>
<protein>
    <submittedName>
        <fullName evidence="1">Uncharacterized protein</fullName>
    </submittedName>
</protein>
<dbReference type="AlphaFoldDB" id="A0A6A6DWP1"/>
<evidence type="ECO:0000313" key="2">
    <source>
        <dbReference type="Proteomes" id="UP000800200"/>
    </source>
</evidence>
<name>A0A6A6DWP1_9PEZI</name>
<dbReference type="InterPro" id="IPR029044">
    <property type="entry name" value="Nucleotide-diphossugar_trans"/>
</dbReference>